<name>A0A2P2N6I3_RHIMU</name>
<dbReference type="AlphaFoldDB" id="A0A2P2N6I3"/>
<organism evidence="1">
    <name type="scientific">Rhizophora mucronata</name>
    <name type="common">Asiatic mangrove</name>
    <dbReference type="NCBI Taxonomy" id="61149"/>
    <lineage>
        <taxon>Eukaryota</taxon>
        <taxon>Viridiplantae</taxon>
        <taxon>Streptophyta</taxon>
        <taxon>Embryophyta</taxon>
        <taxon>Tracheophyta</taxon>
        <taxon>Spermatophyta</taxon>
        <taxon>Magnoliopsida</taxon>
        <taxon>eudicotyledons</taxon>
        <taxon>Gunneridae</taxon>
        <taxon>Pentapetalae</taxon>
        <taxon>rosids</taxon>
        <taxon>fabids</taxon>
        <taxon>Malpighiales</taxon>
        <taxon>Rhizophoraceae</taxon>
        <taxon>Rhizophora</taxon>
    </lineage>
</organism>
<sequence>MQKQNRNRSAAFNPIIRHLQVPFVQNESIIHWITIRYHIHHNNFSLTI</sequence>
<proteinExistence type="predicted"/>
<accession>A0A2P2N6I3</accession>
<reference evidence="1" key="1">
    <citation type="submission" date="2018-02" db="EMBL/GenBank/DDBJ databases">
        <title>Rhizophora mucronata_Transcriptome.</title>
        <authorList>
            <person name="Meera S.P."/>
            <person name="Sreeshan A."/>
            <person name="Augustine A."/>
        </authorList>
    </citation>
    <scope>NUCLEOTIDE SEQUENCE</scope>
    <source>
        <tissue evidence="1">Leaf</tissue>
    </source>
</reference>
<protein>
    <submittedName>
        <fullName evidence="1">Uncharacterized protein</fullName>
    </submittedName>
</protein>
<evidence type="ECO:0000313" key="1">
    <source>
        <dbReference type="EMBL" id="MBX38114.1"/>
    </source>
</evidence>
<dbReference type="EMBL" id="GGEC01057630">
    <property type="protein sequence ID" value="MBX38114.1"/>
    <property type="molecule type" value="Transcribed_RNA"/>
</dbReference>